<dbReference type="Proteomes" id="UP000095431">
    <property type="component" value="Unassembled WGS sequence"/>
</dbReference>
<feature type="transmembrane region" description="Helical" evidence="7">
    <location>
        <begin position="264"/>
        <end position="284"/>
    </location>
</feature>
<feature type="transmembrane region" description="Helical" evidence="7">
    <location>
        <begin position="170"/>
        <end position="189"/>
    </location>
</feature>
<keyword evidence="3" id="KW-1003">Cell membrane</keyword>
<feature type="transmembrane region" description="Helical" evidence="7">
    <location>
        <begin position="210"/>
        <end position="228"/>
    </location>
</feature>
<keyword evidence="4 7" id="KW-0812">Transmembrane</keyword>
<dbReference type="SUPFAM" id="SSF161098">
    <property type="entry name" value="MetI-like"/>
    <property type="match status" value="1"/>
</dbReference>
<dbReference type="GO" id="GO:0055085">
    <property type="term" value="P:transmembrane transport"/>
    <property type="evidence" value="ECO:0007669"/>
    <property type="project" value="InterPro"/>
</dbReference>
<dbReference type="Gene3D" id="1.10.3720.10">
    <property type="entry name" value="MetI-like"/>
    <property type="match status" value="1"/>
</dbReference>
<gene>
    <name evidence="9" type="primary">ycjO_7</name>
    <name evidence="9" type="ORF">ERS852478_01335</name>
</gene>
<feature type="transmembrane region" description="Helical" evidence="7">
    <location>
        <begin position="107"/>
        <end position="128"/>
    </location>
</feature>
<feature type="transmembrane region" description="Helical" evidence="7">
    <location>
        <begin position="12"/>
        <end position="32"/>
    </location>
</feature>
<dbReference type="CDD" id="cd06261">
    <property type="entry name" value="TM_PBP2"/>
    <property type="match status" value="1"/>
</dbReference>
<sequence length="292" mass="32858">MTISKKSMKWIPWLLVLPVVIIRGFTTLYPILMTVRNSFFDIKILSGINEFCGIQNYLKIFSDPKVLTSIRFTVIFVVVSMIFHVILGVGLALILNMKFKGRRFLRTIVLIPWAMPAVVVGMAAKWAFNNDYGLINDFIRLFVHGYQNSWLINTGSARAAVIAVDLWKDLPFFAILVLSGLQFISGDIYEAAKVDGANGIQCFFRITLPLILKNVLTLSIPFTLWRLTTFDIVYSMTSGGPGEDTALIAYRITTEAFTNLNVGYASALAMLLFVVMAVFSWLNIRVMNKIDN</sequence>
<protein>
    <submittedName>
        <fullName evidence="9">Inner membrane ABC transporter permease protein ycjO</fullName>
    </submittedName>
</protein>
<evidence type="ECO:0000313" key="10">
    <source>
        <dbReference type="Proteomes" id="UP000095431"/>
    </source>
</evidence>
<feature type="domain" description="ABC transmembrane type-1" evidence="8">
    <location>
        <begin position="70"/>
        <end position="283"/>
    </location>
</feature>
<evidence type="ECO:0000259" key="8">
    <source>
        <dbReference type="PROSITE" id="PS50928"/>
    </source>
</evidence>
<evidence type="ECO:0000256" key="4">
    <source>
        <dbReference type="ARBA" id="ARBA00022692"/>
    </source>
</evidence>
<keyword evidence="2 7" id="KW-0813">Transport</keyword>
<dbReference type="Pfam" id="PF00528">
    <property type="entry name" value="BPD_transp_1"/>
    <property type="match status" value="1"/>
</dbReference>
<evidence type="ECO:0000256" key="5">
    <source>
        <dbReference type="ARBA" id="ARBA00022989"/>
    </source>
</evidence>
<evidence type="ECO:0000256" key="3">
    <source>
        <dbReference type="ARBA" id="ARBA00022475"/>
    </source>
</evidence>
<evidence type="ECO:0000256" key="1">
    <source>
        <dbReference type="ARBA" id="ARBA00004651"/>
    </source>
</evidence>
<evidence type="ECO:0000256" key="6">
    <source>
        <dbReference type="ARBA" id="ARBA00023136"/>
    </source>
</evidence>
<dbReference type="PANTHER" id="PTHR30193">
    <property type="entry name" value="ABC TRANSPORTER PERMEASE PROTEIN"/>
    <property type="match status" value="1"/>
</dbReference>
<reference evidence="9 10" key="1">
    <citation type="submission" date="2015-09" db="EMBL/GenBank/DDBJ databases">
        <authorList>
            <consortium name="Pathogen Informatics"/>
        </authorList>
    </citation>
    <scope>NUCLEOTIDE SEQUENCE [LARGE SCALE GENOMIC DNA]</scope>
    <source>
        <strain evidence="9 10">2789STDY5834863</strain>
    </source>
</reference>
<dbReference type="PANTHER" id="PTHR30193:SF37">
    <property type="entry name" value="INNER MEMBRANE ABC TRANSPORTER PERMEASE PROTEIN YCJO"/>
    <property type="match status" value="1"/>
</dbReference>
<dbReference type="AlphaFoldDB" id="A0A174AQB4"/>
<dbReference type="EMBL" id="CYZN01000007">
    <property type="protein sequence ID" value="CUN89668.1"/>
    <property type="molecule type" value="Genomic_DNA"/>
</dbReference>
<accession>A0A174AQB4</accession>
<dbReference type="PROSITE" id="PS50928">
    <property type="entry name" value="ABC_TM1"/>
    <property type="match status" value="1"/>
</dbReference>
<dbReference type="InterPro" id="IPR051393">
    <property type="entry name" value="ABC_transporter_permease"/>
</dbReference>
<dbReference type="InterPro" id="IPR035906">
    <property type="entry name" value="MetI-like_sf"/>
</dbReference>
<dbReference type="InterPro" id="IPR000515">
    <property type="entry name" value="MetI-like"/>
</dbReference>
<evidence type="ECO:0000313" key="9">
    <source>
        <dbReference type="EMBL" id="CUN89668.1"/>
    </source>
</evidence>
<organism evidence="9 10">
    <name type="scientific">Blautia wexlerae</name>
    <dbReference type="NCBI Taxonomy" id="418240"/>
    <lineage>
        <taxon>Bacteria</taxon>
        <taxon>Bacillati</taxon>
        <taxon>Bacillota</taxon>
        <taxon>Clostridia</taxon>
        <taxon>Lachnospirales</taxon>
        <taxon>Lachnospiraceae</taxon>
        <taxon>Blautia</taxon>
    </lineage>
</organism>
<keyword evidence="6 7" id="KW-0472">Membrane</keyword>
<keyword evidence="5 7" id="KW-1133">Transmembrane helix</keyword>
<name>A0A174AQB4_9FIRM</name>
<dbReference type="GO" id="GO:0005886">
    <property type="term" value="C:plasma membrane"/>
    <property type="evidence" value="ECO:0007669"/>
    <property type="project" value="UniProtKB-SubCell"/>
</dbReference>
<comment type="similarity">
    <text evidence="7">Belongs to the binding-protein-dependent transport system permease family.</text>
</comment>
<dbReference type="eggNOG" id="COG1175">
    <property type="taxonomic scope" value="Bacteria"/>
</dbReference>
<evidence type="ECO:0000256" key="7">
    <source>
        <dbReference type="RuleBase" id="RU363032"/>
    </source>
</evidence>
<proteinExistence type="inferred from homology"/>
<evidence type="ECO:0000256" key="2">
    <source>
        <dbReference type="ARBA" id="ARBA00022448"/>
    </source>
</evidence>
<feature type="transmembrane region" description="Helical" evidence="7">
    <location>
        <begin position="72"/>
        <end position="95"/>
    </location>
</feature>
<comment type="subcellular location">
    <subcellularLocation>
        <location evidence="1 7">Cell membrane</location>
        <topology evidence="1 7">Multi-pass membrane protein</topology>
    </subcellularLocation>
</comment>